<dbReference type="Proteomes" id="UP000235965">
    <property type="component" value="Unassembled WGS sequence"/>
</dbReference>
<dbReference type="FunCoup" id="A0A2J7PR18">
    <property type="interactions" value="20"/>
</dbReference>
<evidence type="ECO:0000256" key="4">
    <source>
        <dbReference type="ARBA" id="ARBA00023136"/>
    </source>
</evidence>
<dbReference type="InterPro" id="IPR052808">
    <property type="entry name" value="GPCR_Mth-like"/>
</dbReference>
<feature type="domain" description="G-protein coupled receptors family 2 profile 2" evidence="7">
    <location>
        <begin position="205"/>
        <end position="451"/>
    </location>
</feature>
<dbReference type="InterPro" id="IPR000832">
    <property type="entry name" value="GPCR_2_secretin-like"/>
</dbReference>
<evidence type="ECO:0000256" key="3">
    <source>
        <dbReference type="ARBA" id="ARBA00022989"/>
    </source>
</evidence>
<dbReference type="InterPro" id="IPR017981">
    <property type="entry name" value="GPCR_2-like_7TM"/>
</dbReference>
<evidence type="ECO:0000256" key="6">
    <source>
        <dbReference type="SAM" id="SignalP"/>
    </source>
</evidence>
<feature type="transmembrane region" description="Helical" evidence="5">
    <location>
        <begin position="356"/>
        <end position="378"/>
    </location>
</feature>
<feature type="transmembrane region" description="Helical" evidence="5">
    <location>
        <begin position="236"/>
        <end position="254"/>
    </location>
</feature>
<dbReference type="STRING" id="105785.A0A2J7PR18"/>
<comment type="caution">
    <text evidence="8">The sequence shown here is derived from an EMBL/GenBank/DDBJ whole genome shotgun (WGS) entry which is preliminary data.</text>
</comment>
<feature type="chain" id="PRO_5014559341" evidence="6">
    <location>
        <begin position="23"/>
        <end position="488"/>
    </location>
</feature>
<name>A0A2J7PR18_9NEOP</name>
<evidence type="ECO:0000256" key="1">
    <source>
        <dbReference type="ARBA" id="ARBA00004141"/>
    </source>
</evidence>
<dbReference type="Gene3D" id="1.20.1070.10">
    <property type="entry name" value="Rhodopsin 7-helix transmembrane proteins"/>
    <property type="match status" value="1"/>
</dbReference>
<feature type="transmembrane region" description="Helical" evidence="5">
    <location>
        <begin position="316"/>
        <end position="336"/>
    </location>
</feature>
<feature type="transmembrane region" description="Helical" evidence="5">
    <location>
        <begin position="427"/>
        <end position="449"/>
    </location>
</feature>
<keyword evidence="6" id="KW-0732">Signal</keyword>
<comment type="subcellular location">
    <subcellularLocation>
        <location evidence="1">Membrane</location>
        <topology evidence="1">Multi-pass membrane protein</topology>
    </subcellularLocation>
</comment>
<organism evidence="8 9">
    <name type="scientific">Cryptotermes secundus</name>
    <dbReference type="NCBI Taxonomy" id="105785"/>
    <lineage>
        <taxon>Eukaryota</taxon>
        <taxon>Metazoa</taxon>
        <taxon>Ecdysozoa</taxon>
        <taxon>Arthropoda</taxon>
        <taxon>Hexapoda</taxon>
        <taxon>Insecta</taxon>
        <taxon>Pterygota</taxon>
        <taxon>Neoptera</taxon>
        <taxon>Polyneoptera</taxon>
        <taxon>Dictyoptera</taxon>
        <taxon>Blattodea</taxon>
        <taxon>Blattoidea</taxon>
        <taxon>Termitoidae</taxon>
        <taxon>Kalotermitidae</taxon>
        <taxon>Cryptotermitinae</taxon>
        <taxon>Cryptotermes</taxon>
    </lineage>
</organism>
<keyword evidence="4 5" id="KW-0472">Membrane</keyword>
<feature type="transmembrane region" description="Helical" evidence="5">
    <location>
        <begin position="274"/>
        <end position="295"/>
    </location>
</feature>
<dbReference type="GO" id="GO:0004930">
    <property type="term" value="F:G protein-coupled receptor activity"/>
    <property type="evidence" value="ECO:0007669"/>
    <property type="project" value="InterPro"/>
</dbReference>
<sequence length="488" mass="55669">MLGCNVKLIVLGTVCLLTHTSPFNTSSMVMGVEAVQDPPQKKENNELVRVQKCCERHELMVDSRCVHGNETDTGVWSPLFTDEDGQSNVQIPGFNLIIGIPQCPRQLWSIYHYSDSHDRLVLLPSGILRHYVTHPEGVEITQDNDLLQQHQNEDGDTQWHYDYKQGTYCLDKVVLTHGELEAQTAIVCVPEIDFNKSDFTDYLMRRIVNPVGHGLAIICYLIIAVIYFVMPQLKDLVGNILTSISLCLITSQAADLVSIFTEFTSHVSFLVADIVMYVSLMAAFFWLNSLGYYIWKTFRSRNVFLRVTDGRKYCYYSCYAWGVTFTMASIALFAHFMLDTNNLKSTTPSTQKTIGWLGKAVFFTPVAFTVLVNIFFYLTTGQVINQMSTYGRIHHKMKYSFELFVKLFLVMAIAWLFLLLSWLHYPVVVYCHIVVNALLALIFLYICILGQQQVMFLLRQACCCFQPSEPVDTAEWGEEMSSMNTAIF</sequence>
<feature type="transmembrane region" description="Helical" evidence="5">
    <location>
        <begin position="399"/>
        <end position="421"/>
    </location>
</feature>
<keyword evidence="3 5" id="KW-1133">Transmembrane helix</keyword>
<evidence type="ECO:0000313" key="9">
    <source>
        <dbReference type="Proteomes" id="UP000235965"/>
    </source>
</evidence>
<keyword evidence="2 5" id="KW-0812">Transmembrane</keyword>
<dbReference type="PROSITE" id="PS50261">
    <property type="entry name" value="G_PROTEIN_RECEP_F2_4"/>
    <property type="match status" value="1"/>
</dbReference>
<protein>
    <submittedName>
        <fullName evidence="8">Putative G-protein coupled receptor Mth-like 5</fullName>
    </submittedName>
</protein>
<keyword evidence="9" id="KW-1185">Reference proteome</keyword>
<gene>
    <name evidence="8" type="primary">mthl5_2</name>
    <name evidence="8" type="ORF">B7P43_G01662</name>
</gene>
<dbReference type="InParanoid" id="A0A2J7PR18"/>
<feature type="transmembrane region" description="Helical" evidence="5">
    <location>
        <begin position="211"/>
        <end position="229"/>
    </location>
</feature>
<dbReference type="GO" id="GO:0007166">
    <property type="term" value="P:cell surface receptor signaling pathway"/>
    <property type="evidence" value="ECO:0007669"/>
    <property type="project" value="InterPro"/>
</dbReference>
<evidence type="ECO:0000256" key="2">
    <source>
        <dbReference type="ARBA" id="ARBA00022692"/>
    </source>
</evidence>
<evidence type="ECO:0000313" key="8">
    <source>
        <dbReference type="EMBL" id="PNF18783.1"/>
    </source>
</evidence>
<keyword evidence="8" id="KW-0675">Receptor</keyword>
<dbReference type="PRINTS" id="PR00249">
    <property type="entry name" value="GPCRSECRETIN"/>
</dbReference>
<dbReference type="AlphaFoldDB" id="A0A2J7PR18"/>
<proteinExistence type="predicted"/>
<reference evidence="8 9" key="1">
    <citation type="submission" date="2017-12" db="EMBL/GenBank/DDBJ databases">
        <title>Hemimetabolous genomes reveal molecular basis of termite eusociality.</title>
        <authorList>
            <person name="Harrison M.C."/>
            <person name="Jongepier E."/>
            <person name="Robertson H.M."/>
            <person name="Arning N."/>
            <person name="Bitard-Feildel T."/>
            <person name="Chao H."/>
            <person name="Childers C.P."/>
            <person name="Dinh H."/>
            <person name="Doddapaneni H."/>
            <person name="Dugan S."/>
            <person name="Gowin J."/>
            <person name="Greiner C."/>
            <person name="Han Y."/>
            <person name="Hu H."/>
            <person name="Hughes D.S.T."/>
            <person name="Huylmans A.-K."/>
            <person name="Kemena C."/>
            <person name="Kremer L.P.M."/>
            <person name="Lee S.L."/>
            <person name="Lopez-Ezquerra A."/>
            <person name="Mallet L."/>
            <person name="Monroy-Kuhn J.M."/>
            <person name="Moser A."/>
            <person name="Murali S.C."/>
            <person name="Muzny D.M."/>
            <person name="Otani S."/>
            <person name="Piulachs M.-D."/>
            <person name="Poelchau M."/>
            <person name="Qu J."/>
            <person name="Schaub F."/>
            <person name="Wada-Katsumata A."/>
            <person name="Worley K.C."/>
            <person name="Xie Q."/>
            <person name="Ylla G."/>
            <person name="Poulsen M."/>
            <person name="Gibbs R.A."/>
            <person name="Schal C."/>
            <person name="Richards S."/>
            <person name="Belles X."/>
            <person name="Korb J."/>
            <person name="Bornberg-Bauer E."/>
        </authorList>
    </citation>
    <scope>NUCLEOTIDE SEQUENCE [LARGE SCALE GENOMIC DNA]</scope>
    <source>
        <tissue evidence="8">Whole body</tissue>
    </source>
</reference>
<feature type="signal peptide" evidence="6">
    <location>
        <begin position="1"/>
        <end position="22"/>
    </location>
</feature>
<dbReference type="PANTHER" id="PTHR46953:SF2">
    <property type="entry name" value="G-PROTEIN COUPLED RECEPTOR MTH-LIKE 5-RELATED"/>
    <property type="match status" value="1"/>
</dbReference>
<evidence type="ECO:0000259" key="7">
    <source>
        <dbReference type="PROSITE" id="PS50261"/>
    </source>
</evidence>
<dbReference type="OrthoDB" id="6339480at2759"/>
<dbReference type="EMBL" id="NEVH01022633">
    <property type="protein sequence ID" value="PNF18781.1"/>
    <property type="molecule type" value="Genomic_DNA"/>
</dbReference>
<dbReference type="GO" id="GO:0016020">
    <property type="term" value="C:membrane"/>
    <property type="evidence" value="ECO:0007669"/>
    <property type="project" value="UniProtKB-SubCell"/>
</dbReference>
<dbReference type="CDD" id="cd15039">
    <property type="entry name" value="7tmB3_Methuselah-like"/>
    <property type="match status" value="1"/>
</dbReference>
<dbReference type="PANTHER" id="PTHR46953">
    <property type="entry name" value="G-PROTEIN COUPLED RECEPTOR MTH-LIKE 1-RELATED"/>
    <property type="match status" value="1"/>
</dbReference>
<dbReference type="EMBL" id="NEVH01022633">
    <property type="protein sequence ID" value="PNF18783.1"/>
    <property type="molecule type" value="Genomic_DNA"/>
</dbReference>
<accession>A0A2J7PR18</accession>
<evidence type="ECO:0000256" key="5">
    <source>
        <dbReference type="SAM" id="Phobius"/>
    </source>
</evidence>